<dbReference type="EMBL" id="RHLK01000018">
    <property type="protein sequence ID" value="MVP02130.1"/>
    <property type="molecule type" value="Genomic_DNA"/>
</dbReference>
<evidence type="ECO:0000313" key="2">
    <source>
        <dbReference type="Proteomes" id="UP000490800"/>
    </source>
</evidence>
<reference evidence="1 2" key="1">
    <citation type="journal article" date="2019" name="Microorganisms">
        <title>Paenibacillus lutrae sp. nov., A Chitinolytic Species Isolated from A River Otter in Castril Natural Park, Granada, Spain.</title>
        <authorList>
            <person name="Rodriguez M."/>
            <person name="Reina J.C."/>
            <person name="Bejar V."/>
            <person name="Llamas I."/>
        </authorList>
    </citation>
    <scope>NUCLEOTIDE SEQUENCE [LARGE SCALE GENOMIC DNA]</scope>
    <source>
        <strain evidence="1 2">N10</strain>
    </source>
</reference>
<protein>
    <recommendedName>
        <fullName evidence="3">AAA domain-containing protein</fullName>
    </recommendedName>
</protein>
<keyword evidence="2" id="KW-1185">Reference proteome</keyword>
<dbReference type="RefSeq" id="WP_157338558.1">
    <property type="nucleotide sequence ID" value="NZ_RHLK01000018.1"/>
</dbReference>
<gene>
    <name evidence="1" type="ORF">EDM21_21860</name>
</gene>
<dbReference type="Proteomes" id="UP000490800">
    <property type="component" value="Unassembled WGS sequence"/>
</dbReference>
<comment type="caution">
    <text evidence="1">The sequence shown here is derived from an EMBL/GenBank/DDBJ whole genome shotgun (WGS) entry which is preliminary data.</text>
</comment>
<name>A0A7X3FM17_9BACL</name>
<dbReference type="OrthoDB" id="2635073at2"/>
<organism evidence="1 2">
    <name type="scientific">Paenibacillus lutrae</name>
    <dbReference type="NCBI Taxonomy" id="2078573"/>
    <lineage>
        <taxon>Bacteria</taxon>
        <taxon>Bacillati</taxon>
        <taxon>Bacillota</taxon>
        <taxon>Bacilli</taxon>
        <taxon>Bacillales</taxon>
        <taxon>Paenibacillaceae</taxon>
        <taxon>Paenibacillus</taxon>
    </lineage>
</organism>
<proteinExistence type="predicted"/>
<sequence>MKVYCIGIDQLTVSALKDAGYSAIVQTTYPDRDQRSGNVVILTSEFLSLENIDDIDVTDCTVLYQYKEKGVRGYQHVETICLSKGIHFISPRATASTITDKIKFIFQDEHVSVGNIIGFFGSAPGVGTTTLAATTARSLAHKGLNVIMLGLNLYDPGYNQQPTVSLDLWRPRLTGKVLQDSDFQALIKIENFHYLPGSFDFLDAQDYQEEEIEYLLQEASKKADIIVADFGAIPESAAWYVGMQKANTRIFVTQPNHIHRMEQIMGVVSHLDLSPIEFLTIMNFSTIPSSFTPKAFASQIGTHLLMEIPKIDYFTQLPIPLGKKDQLDYDKQTNNLLSGLGIKINEESKKKGMLF</sequence>
<dbReference type="Gene3D" id="3.40.50.300">
    <property type="entry name" value="P-loop containing nucleotide triphosphate hydrolases"/>
    <property type="match status" value="1"/>
</dbReference>
<dbReference type="SUPFAM" id="SSF52540">
    <property type="entry name" value="P-loop containing nucleoside triphosphate hydrolases"/>
    <property type="match status" value="1"/>
</dbReference>
<accession>A0A7X3FM17</accession>
<dbReference type="AlphaFoldDB" id="A0A7X3FM17"/>
<evidence type="ECO:0000313" key="1">
    <source>
        <dbReference type="EMBL" id="MVP02130.1"/>
    </source>
</evidence>
<evidence type="ECO:0008006" key="3">
    <source>
        <dbReference type="Google" id="ProtNLM"/>
    </source>
</evidence>
<dbReference type="InterPro" id="IPR027417">
    <property type="entry name" value="P-loop_NTPase"/>
</dbReference>